<evidence type="ECO:0000313" key="1">
    <source>
        <dbReference type="EMBL" id="KAL3784199.1"/>
    </source>
</evidence>
<organism evidence="1 2">
    <name type="scientific">Cyclotella cryptica</name>
    <dbReference type="NCBI Taxonomy" id="29204"/>
    <lineage>
        <taxon>Eukaryota</taxon>
        <taxon>Sar</taxon>
        <taxon>Stramenopiles</taxon>
        <taxon>Ochrophyta</taxon>
        <taxon>Bacillariophyta</taxon>
        <taxon>Coscinodiscophyceae</taxon>
        <taxon>Thalassiosirophycidae</taxon>
        <taxon>Stephanodiscales</taxon>
        <taxon>Stephanodiscaceae</taxon>
        <taxon>Cyclotella</taxon>
    </lineage>
</organism>
<proteinExistence type="predicted"/>
<gene>
    <name evidence="1" type="ORF">HJC23_001398</name>
</gene>
<dbReference type="Proteomes" id="UP001516023">
    <property type="component" value="Unassembled WGS sequence"/>
</dbReference>
<keyword evidence="2" id="KW-1185">Reference proteome</keyword>
<reference evidence="1 2" key="1">
    <citation type="journal article" date="2020" name="G3 (Bethesda)">
        <title>Improved Reference Genome for Cyclotella cryptica CCMP332, a Model for Cell Wall Morphogenesis, Salinity Adaptation, and Lipid Production in Diatoms (Bacillariophyta).</title>
        <authorList>
            <person name="Roberts W.R."/>
            <person name="Downey K.M."/>
            <person name="Ruck E.C."/>
            <person name="Traller J.C."/>
            <person name="Alverson A.J."/>
        </authorList>
    </citation>
    <scope>NUCLEOTIDE SEQUENCE [LARGE SCALE GENOMIC DNA]</scope>
    <source>
        <strain evidence="1 2">CCMP332</strain>
    </source>
</reference>
<evidence type="ECO:0000313" key="2">
    <source>
        <dbReference type="Proteomes" id="UP001516023"/>
    </source>
</evidence>
<protein>
    <submittedName>
        <fullName evidence="1">Uncharacterized protein</fullName>
    </submittedName>
</protein>
<dbReference type="PANTHER" id="PTHR34204:SF2">
    <property type="entry name" value="RNA-BINDING ASCH DOMAIN PROTEIN"/>
    <property type="match status" value="1"/>
</dbReference>
<accession>A0ABD3P927</accession>
<comment type="caution">
    <text evidence="1">The sequence shown here is derived from an EMBL/GenBank/DDBJ whole genome shotgun (WGS) entry which is preliminary data.</text>
</comment>
<dbReference type="AlphaFoldDB" id="A0ABD3P927"/>
<sequence>MTEIIRAASATPCLLQHAKNPTAFVSARQNFQYLPNPLELARSPETSLSSRARNMTQPQQFAIMQTALETLLVDRNFSDARCGLPQEFVRGLLTKPTFETPNQQVGVTGERTLHRKLMGLPSRPFSHEITRRLITLHDHIRDKSQFVQNQPDEDDIMFLPASHFGFTEIESMDSLIPNLSGDLSSIEECERWLRQAGEKGILALLGIRTTIGTASLRFSEKFESEQHLFPPSSEDLLEASRMINKPHSNSSLSVAGRALAKHADRGKSRFFGIVQGSESTKNKHADDVVMKLLREASWINIHHFGGTETCRPIIEVRTIEGYGARWSARWKDAFTPDEVIFRGFLEPQMVDGHEKRWRH</sequence>
<name>A0ABD3P927_9STRA</name>
<dbReference type="PANTHER" id="PTHR34204">
    <property type="entry name" value="RNA-BINDING ASCH DOMAIN PROTEIN"/>
    <property type="match status" value="1"/>
</dbReference>
<dbReference type="EMBL" id="JABMIG020000241">
    <property type="protein sequence ID" value="KAL3784199.1"/>
    <property type="molecule type" value="Genomic_DNA"/>
</dbReference>